<feature type="non-terminal residue" evidence="2">
    <location>
        <position position="1"/>
    </location>
</feature>
<dbReference type="Gene3D" id="3.90.550.10">
    <property type="entry name" value="Spore Coat Polysaccharide Biosynthesis Protein SpsA, Chain A"/>
    <property type="match status" value="1"/>
</dbReference>
<keyword evidence="3" id="KW-1185">Reference proteome</keyword>
<name>A0A9P4IT92_9PEZI</name>
<comment type="caution">
    <text evidence="2">The sequence shown here is derived from an EMBL/GenBank/DDBJ whole genome shotgun (WGS) entry which is preliminary data.</text>
</comment>
<evidence type="ECO:0000313" key="3">
    <source>
        <dbReference type="Proteomes" id="UP000799439"/>
    </source>
</evidence>
<dbReference type="OrthoDB" id="2014201at2759"/>
<dbReference type="SUPFAM" id="SSF53448">
    <property type="entry name" value="Nucleotide-diphospho-sugar transferases"/>
    <property type="match status" value="1"/>
</dbReference>
<gene>
    <name evidence="2" type="ORF">K461DRAFT_201699</name>
</gene>
<dbReference type="PANTHER" id="PTHR11183">
    <property type="entry name" value="GLYCOGENIN SUBFAMILY MEMBER"/>
    <property type="match status" value="1"/>
</dbReference>
<dbReference type="AlphaFoldDB" id="A0A9P4IT92"/>
<organism evidence="2 3">
    <name type="scientific">Myriangium duriaei CBS 260.36</name>
    <dbReference type="NCBI Taxonomy" id="1168546"/>
    <lineage>
        <taxon>Eukaryota</taxon>
        <taxon>Fungi</taxon>
        <taxon>Dikarya</taxon>
        <taxon>Ascomycota</taxon>
        <taxon>Pezizomycotina</taxon>
        <taxon>Dothideomycetes</taxon>
        <taxon>Dothideomycetidae</taxon>
        <taxon>Myriangiales</taxon>
        <taxon>Myriangiaceae</taxon>
        <taxon>Myriangium</taxon>
    </lineage>
</organism>
<dbReference type="Proteomes" id="UP000799439">
    <property type="component" value="Unassembled WGS sequence"/>
</dbReference>
<sequence>FAYVFYATDDAYACSALVNIDRLQKRGVKYPIYALVTDTLSQNYVAALRSKNVFISPQKAPPLPPGSNKYYKDCLVKLLAFKMYQINPHLKRVIIMDSDQLVYKNVDHLFDGLPAVDLAAPRAYWLSKEIISSTFMVISPSERVWRIVEKAMANIPVGKYDMDVVNDLFGDKVLMLPGEYVTINSLWKQWKVPAWFRDVDPNSSEPSELDDLRPARIRDKYEEMKQIDVESSAGSNLKQNGTVQSNPALHNEKLKDPKEKRPNFQTLNRVFKQAEVLHFFELGKPWSFTVKQAQEKRPDAHPIFYQIFKQWRTDALRVCP</sequence>
<feature type="non-terminal residue" evidence="2">
    <location>
        <position position="320"/>
    </location>
</feature>
<feature type="compositionally biased region" description="Polar residues" evidence="1">
    <location>
        <begin position="232"/>
        <end position="248"/>
    </location>
</feature>
<dbReference type="EMBL" id="ML996094">
    <property type="protein sequence ID" value="KAF2148100.1"/>
    <property type="molecule type" value="Genomic_DNA"/>
</dbReference>
<reference evidence="2" key="1">
    <citation type="journal article" date="2020" name="Stud. Mycol.">
        <title>101 Dothideomycetes genomes: a test case for predicting lifestyles and emergence of pathogens.</title>
        <authorList>
            <person name="Haridas S."/>
            <person name="Albert R."/>
            <person name="Binder M."/>
            <person name="Bloem J."/>
            <person name="Labutti K."/>
            <person name="Salamov A."/>
            <person name="Andreopoulos B."/>
            <person name="Baker S."/>
            <person name="Barry K."/>
            <person name="Bills G."/>
            <person name="Bluhm B."/>
            <person name="Cannon C."/>
            <person name="Castanera R."/>
            <person name="Culley D."/>
            <person name="Daum C."/>
            <person name="Ezra D."/>
            <person name="Gonzalez J."/>
            <person name="Henrissat B."/>
            <person name="Kuo A."/>
            <person name="Liang C."/>
            <person name="Lipzen A."/>
            <person name="Lutzoni F."/>
            <person name="Magnuson J."/>
            <person name="Mondo S."/>
            <person name="Nolan M."/>
            <person name="Ohm R."/>
            <person name="Pangilinan J."/>
            <person name="Park H.-J."/>
            <person name="Ramirez L."/>
            <person name="Alfaro M."/>
            <person name="Sun H."/>
            <person name="Tritt A."/>
            <person name="Yoshinaga Y."/>
            <person name="Zwiers L.-H."/>
            <person name="Turgeon B."/>
            <person name="Goodwin S."/>
            <person name="Spatafora J."/>
            <person name="Crous P."/>
            <person name="Grigoriev I."/>
        </authorList>
    </citation>
    <scope>NUCLEOTIDE SEQUENCE</scope>
    <source>
        <strain evidence="2">CBS 260.36</strain>
    </source>
</reference>
<evidence type="ECO:0000256" key="1">
    <source>
        <dbReference type="SAM" id="MobiDB-lite"/>
    </source>
</evidence>
<accession>A0A9P4IT92</accession>
<protein>
    <submittedName>
        <fullName evidence="2">Glycosyltransferase family 8 protein</fullName>
    </submittedName>
</protein>
<feature type="region of interest" description="Disordered" evidence="1">
    <location>
        <begin position="229"/>
        <end position="262"/>
    </location>
</feature>
<dbReference type="InterPro" id="IPR029044">
    <property type="entry name" value="Nucleotide-diphossugar_trans"/>
</dbReference>
<dbReference type="InterPro" id="IPR050587">
    <property type="entry name" value="GNT1/Glycosyltrans_8"/>
</dbReference>
<evidence type="ECO:0000313" key="2">
    <source>
        <dbReference type="EMBL" id="KAF2148100.1"/>
    </source>
</evidence>
<proteinExistence type="predicted"/>
<feature type="compositionally biased region" description="Basic and acidic residues" evidence="1">
    <location>
        <begin position="250"/>
        <end position="262"/>
    </location>
</feature>